<proteinExistence type="predicted"/>
<organism evidence="1 2">
    <name type="scientific">Knoellia remsis</name>
    <dbReference type="NCBI Taxonomy" id="407159"/>
    <lineage>
        <taxon>Bacteria</taxon>
        <taxon>Bacillati</taxon>
        <taxon>Actinomycetota</taxon>
        <taxon>Actinomycetes</taxon>
        <taxon>Micrococcales</taxon>
        <taxon>Intrasporangiaceae</taxon>
        <taxon>Knoellia</taxon>
    </lineage>
</organism>
<name>A0A2T0UE51_9MICO</name>
<protein>
    <submittedName>
        <fullName evidence="1">Uncharacterized protein YukE</fullName>
    </submittedName>
</protein>
<accession>A0A2T0UE51</accession>
<dbReference type="InterPro" id="IPR036689">
    <property type="entry name" value="ESAT-6-like_sf"/>
</dbReference>
<keyword evidence="2" id="KW-1185">Reference proteome</keyword>
<evidence type="ECO:0000313" key="1">
    <source>
        <dbReference type="EMBL" id="PRY56097.1"/>
    </source>
</evidence>
<dbReference type="EMBL" id="PVTI01000020">
    <property type="protein sequence ID" value="PRY56097.1"/>
    <property type="molecule type" value="Genomic_DNA"/>
</dbReference>
<dbReference type="SUPFAM" id="SSF140453">
    <property type="entry name" value="EsxAB dimer-like"/>
    <property type="match status" value="1"/>
</dbReference>
<gene>
    <name evidence="1" type="ORF">BCF74_12046</name>
</gene>
<dbReference type="Proteomes" id="UP000237822">
    <property type="component" value="Unassembled WGS sequence"/>
</dbReference>
<comment type="caution">
    <text evidence="1">The sequence shown here is derived from an EMBL/GenBank/DDBJ whole genome shotgun (WGS) entry which is preliminary data.</text>
</comment>
<sequence length="92" mass="9777">MRIGAEVIASLGVSLGEVADALEATKDAQADRWALGCGRSSEAFDDLVAGWRRNRLLLVEVLRDLGDKAQVAGAAYVETEATTTRLFGGPTR</sequence>
<dbReference type="Gene3D" id="1.10.287.1060">
    <property type="entry name" value="ESAT-6-like"/>
    <property type="match status" value="1"/>
</dbReference>
<evidence type="ECO:0000313" key="2">
    <source>
        <dbReference type="Proteomes" id="UP000237822"/>
    </source>
</evidence>
<reference evidence="1 2" key="1">
    <citation type="submission" date="2018-03" db="EMBL/GenBank/DDBJ databases">
        <title>Genomic Encyclopedia of Archaeal and Bacterial Type Strains, Phase II (KMG-II): from individual species to whole genera.</title>
        <authorList>
            <person name="Goeker M."/>
        </authorList>
    </citation>
    <scope>NUCLEOTIDE SEQUENCE [LARGE SCALE GENOMIC DNA]</scope>
    <source>
        <strain evidence="1 2">ATCC BAA-1496</strain>
    </source>
</reference>
<dbReference type="AlphaFoldDB" id="A0A2T0UE51"/>